<gene>
    <name evidence="11" type="ORF">FNU76_10835</name>
</gene>
<keyword evidence="5" id="KW-0235">DNA replication</keyword>
<evidence type="ECO:0000256" key="6">
    <source>
        <dbReference type="ARBA" id="ARBA00022932"/>
    </source>
</evidence>
<comment type="similarity">
    <text evidence="7">Belongs to the DNA polymerase HolA subunit family.</text>
</comment>
<dbReference type="InterPro" id="IPR005790">
    <property type="entry name" value="DNA_polIII_delta"/>
</dbReference>
<dbReference type="KEGG" id="cari:FNU76_10835"/>
<dbReference type="GO" id="GO:0003677">
    <property type="term" value="F:DNA binding"/>
    <property type="evidence" value="ECO:0007669"/>
    <property type="project" value="InterPro"/>
</dbReference>
<dbReference type="RefSeq" id="WP_144278215.1">
    <property type="nucleotide sequence ID" value="NZ_CP041730.1"/>
</dbReference>
<dbReference type="Proteomes" id="UP000317550">
    <property type="component" value="Chromosome"/>
</dbReference>
<proteinExistence type="inferred from homology"/>
<dbReference type="EC" id="2.7.7.7" evidence="1"/>
<reference evidence="12" key="1">
    <citation type="submission" date="2019-07" db="EMBL/GenBank/DDBJ databases">
        <title>Chitinimonas sp. nov., isolated from Ny-Alesund, arctica soil.</title>
        <authorList>
            <person name="Xu Q."/>
            <person name="Peng F."/>
        </authorList>
    </citation>
    <scope>NUCLEOTIDE SEQUENCE [LARGE SCALE GENOMIC DNA]</scope>
    <source>
        <strain evidence="12">R3-44</strain>
    </source>
</reference>
<evidence type="ECO:0000256" key="5">
    <source>
        <dbReference type="ARBA" id="ARBA00022705"/>
    </source>
</evidence>
<dbReference type="GO" id="GO:0009360">
    <property type="term" value="C:DNA polymerase III complex"/>
    <property type="evidence" value="ECO:0007669"/>
    <property type="project" value="InterPro"/>
</dbReference>
<dbReference type="GO" id="GO:0003887">
    <property type="term" value="F:DNA-directed DNA polymerase activity"/>
    <property type="evidence" value="ECO:0007669"/>
    <property type="project" value="UniProtKB-KW"/>
</dbReference>
<dbReference type="InterPro" id="IPR010372">
    <property type="entry name" value="DNA_pol3_delta_N"/>
</dbReference>
<sequence length="345" mass="37417">MPIRASDLPGHLAAGRLSPIYVVHGEEALLALEAAQAIRDAARLAGFAEREVLTVEAGFKWSELAAAGQAISLFAERKLIELRVPNGKPGGEGGEALQRYAAGAPADNVLLLQLPKLEKMQLQSKWFTALEAVGTVVACPLVSRNELPAWIGERLARQQQRLSGEAMEFLISRVEGNLLAAKQEIDKLALLHPAGELGLEPLRAAVANVARYDVWSLGETMLSGDIGRLARMLDGLRAEGEAPHLVLWAMADEVRALLRVGLGRSQGLNMQQLFRENRVWGDKQRHYPAALNRLKASQLKGALAHAAQIDRIVKGVGSGDAWEELLKLGLRLMPGTPPRVPLRTP</sequence>
<dbReference type="InterPro" id="IPR008921">
    <property type="entry name" value="DNA_pol3_clamp-load_cplx_C"/>
</dbReference>
<dbReference type="Gene3D" id="1.20.272.10">
    <property type="match status" value="1"/>
</dbReference>
<evidence type="ECO:0000256" key="8">
    <source>
        <dbReference type="ARBA" id="ARBA00049244"/>
    </source>
</evidence>
<keyword evidence="12" id="KW-1185">Reference proteome</keyword>
<dbReference type="PANTHER" id="PTHR34388:SF1">
    <property type="entry name" value="DNA POLYMERASE III SUBUNIT DELTA"/>
    <property type="match status" value="1"/>
</dbReference>
<accession>A0A516SF77</accession>
<dbReference type="Pfam" id="PF14840">
    <property type="entry name" value="DNA_pol3_delt_C"/>
    <property type="match status" value="1"/>
</dbReference>
<evidence type="ECO:0000313" key="11">
    <source>
        <dbReference type="EMBL" id="QDQ26821.1"/>
    </source>
</evidence>
<dbReference type="SUPFAM" id="SSF52540">
    <property type="entry name" value="P-loop containing nucleoside triphosphate hydrolases"/>
    <property type="match status" value="1"/>
</dbReference>
<dbReference type="PANTHER" id="PTHR34388">
    <property type="entry name" value="DNA POLYMERASE III SUBUNIT DELTA"/>
    <property type="match status" value="1"/>
</dbReference>
<organism evidence="11 12">
    <name type="scientific">Chitinimonas arctica</name>
    <dbReference type="NCBI Taxonomy" id="2594795"/>
    <lineage>
        <taxon>Bacteria</taxon>
        <taxon>Pseudomonadati</taxon>
        <taxon>Pseudomonadota</taxon>
        <taxon>Betaproteobacteria</taxon>
        <taxon>Neisseriales</taxon>
        <taxon>Chitinibacteraceae</taxon>
        <taxon>Chitinimonas</taxon>
    </lineage>
</organism>
<keyword evidence="4" id="KW-0548">Nucleotidyltransferase</keyword>
<comment type="catalytic activity">
    <reaction evidence="8">
        <text>DNA(n) + a 2'-deoxyribonucleoside 5'-triphosphate = DNA(n+1) + diphosphate</text>
        <dbReference type="Rhea" id="RHEA:22508"/>
        <dbReference type="Rhea" id="RHEA-COMP:17339"/>
        <dbReference type="Rhea" id="RHEA-COMP:17340"/>
        <dbReference type="ChEBI" id="CHEBI:33019"/>
        <dbReference type="ChEBI" id="CHEBI:61560"/>
        <dbReference type="ChEBI" id="CHEBI:173112"/>
        <dbReference type="EC" id="2.7.7.7"/>
    </reaction>
</comment>
<dbReference type="EMBL" id="CP041730">
    <property type="protein sequence ID" value="QDQ26821.1"/>
    <property type="molecule type" value="Genomic_DNA"/>
</dbReference>
<keyword evidence="6" id="KW-0239">DNA-directed DNA polymerase</keyword>
<evidence type="ECO:0000256" key="1">
    <source>
        <dbReference type="ARBA" id="ARBA00012417"/>
    </source>
</evidence>
<protein>
    <recommendedName>
        <fullName evidence="2">DNA polymerase III subunit delta</fullName>
        <ecNumber evidence="1">2.7.7.7</ecNumber>
    </recommendedName>
</protein>
<evidence type="ECO:0000256" key="7">
    <source>
        <dbReference type="ARBA" id="ARBA00034754"/>
    </source>
</evidence>
<evidence type="ECO:0000259" key="10">
    <source>
        <dbReference type="Pfam" id="PF14840"/>
    </source>
</evidence>
<dbReference type="SUPFAM" id="SSF48019">
    <property type="entry name" value="post-AAA+ oligomerization domain-like"/>
    <property type="match status" value="1"/>
</dbReference>
<name>A0A516SF77_9NEIS</name>
<dbReference type="CDD" id="cd18138">
    <property type="entry name" value="HLD_clamp_pol_III_delta"/>
    <property type="match status" value="1"/>
</dbReference>
<dbReference type="AlphaFoldDB" id="A0A516SF77"/>
<dbReference type="OrthoDB" id="3651060at2"/>
<dbReference type="InterPro" id="IPR032780">
    <property type="entry name" value="DNA_pol3_delt_C"/>
</dbReference>
<dbReference type="Gene3D" id="1.10.8.60">
    <property type="match status" value="1"/>
</dbReference>
<dbReference type="Gene3D" id="3.40.50.300">
    <property type="entry name" value="P-loop containing nucleotide triphosphate hydrolases"/>
    <property type="match status" value="1"/>
</dbReference>
<evidence type="ECO:0000313" key="12">
    <source>
        <dbReference type="Proteomes" id="UP000317550"/>
    </source>
</evidence>
<dbReference type="Pfam" id="PF06144">
    <property type="entry name" value="DNA_pol3_delta"/>
    <property type="match status" value="1"/>
</dbReference>
<dbReference type="GO" id="GO:0006261">
    <property type="term" value="P:DNA-templated DNA replication"/>
    <property type="evidence" value="ECO:0007669"/>
    <property type="project" value="TreeGrafter"/>
</dbReference>
<evidence type="ECO:0000256" key="4">
    <source>
        <dbReference type="ARBA" id="ARBA00022695"/>
    </source>
</evidence>
<feature type="domain" description="DNA polymerase III delta N-terminal" evidence="9">
    <location>
        <begin position="21"/>
        <end position="139"/>
    </location>
</feature>
<evidence type="ECO:0000259" key="9">
    <source>
        <dbReference type="Pfam" id="PF06144"/>
    </source>
</evidence>
<dbReference type="InterPro" id="IPR027417">
    <property type="entry name" value="P-loop_NTPase"/>
</dbReference>
<keyword evidence="3" id="KW-0808">Transferase</keyword>
<feature type="domain" description="DNA polymerase III subunit delta C-terminal" evidence="10">
    <location>
        <begin position="220"/>
        <end position="331"/>
    </location>
</feature>
<evidence type="ECO:0000256" key="3">
    <source>
        <dbReference type="ARBA" id="ARBA00022679"/>
    </source>
</evidence>
<evidence type="ECO:0000256" key="2">
    <source>
        <dbReference type="ARBA" id="ARBA00017703"/>
    </source>
</evidence>
<dbReference type="NCBIfam" id="TIGR01128">
    <property type="entry name" value="holA"/>
    <property type="match status" value="1"/>
</dbReference>